<dbReference type="GO" id="GO:0008658">
    <property type="term" value="F:penicillin binding"/>
    <property type="evidence" value="ECO:0007669"/>
    <property type="project" value="InterPro"/>
</dbReference>
<dbReference type="InterPro" id="IPR050396">
    <property type="entry name" value="Glycosyltr_51/Transpeptidase"/>
</dbReference>
<dbReference type="SUPFAM" id="SSF53955">
    <property type="entry name" value="Lysozyme-like"/>
    <property type="match status" value="1"/>
</dbReference>
<organism evidence="24 25">
    <name type="scientific">Bacillus mycoides</name>
    <dbReference type="NCBI Taxonomy" id="1405"/>
    <lineage>
        <taxon>Bacteria</taxon>
        <taxon>Bacillati</taxon>
        <taxon>Bacillota</taxon>
        <taxon>Bacilli</taxon>
        <taxon>Bacillales</taxon>
        <taxon>Bacillaceae</taxon>
        <taxon>Bacillus</taxon>
        <taxon>Bacillus cereus group</taxon>
    </lineage>
</organism>
<feature type="compositionally biased region" description="Low complexity" evidence="20">
    <location>
        <begin position="732"/>
        <end position="746"/>
    </location>
</feature>
<evidence type="ECO:0000256" key="17">
    <source>
        <dbReference type="ARBA" id="ARBA00044770"/>
    </source>
</evidence>
<dbReference type="Gene3D" id="1.10.3810.10">
    <property type="entry name" value="Biosynthetic peptidoglycan transglycosylase-like"/>
    <property type="match status" value="1"/>
</dbReference>
<dbReference type="Gene3D" id="3.40.710.10">
    <property type="entry name" value="DD-peptidase/beta-lactamase superfamily"/>
    <property type="match status" value="1"/>
</dbReference>
<evidence type="ECO:0000313" key="24">
    <source>
        <dbReference type="EMBL" id="VXC58756.1"/>
    </source>
</evidence>
<keyword evidence="9" id="KW-0328">Glycosyltransferase</keyword>
<feature type="compositionally biased region" description="Polar residues" evidence="20">
    <location>
        <begin position="747"/>
        <end position="833"/>
    </location>
</feature>
<keyword evidence="7" id="KW-0121">Carboxypeptidase</keyword>
<comment type="function">
    <text evidence="1">Cell wall formation.</text>
</comment>
<dbReference type="InterPro" id="IPR023346">
    <property type="entry name" value="Lysozyme-like_dom_sf"/>
</dbReference>
<evidence type="ECO:0000256" key="13">
    <source>
        <dbReference type="ARBA" id="ARBA00022984"/>
    </source>
</evidence>
<evidence type="ECO:0000256" key="20">
    <source>
        <dbReference type="SAM" id="MobiDB-lite"/>
    </source>
</evidence>
<dbReference type="GO" id="GO:0008955">
    <property type="term" value="F:peptidoglycan glycosyltransferase activity"/>
    <property type="evidence" value="ECO:0007669"/>
    <property type="project" value="UniProtKB-EC"/>
</dbReference>
<dbReference type="EC" id="3.4.16.4" evidence="5"/>
<evidence type="ECO:0000256" key="1">
    <source>
        <dbReference type="ARBA" id="ARBA00003921"/>
    </source>
</evidence>
<evidence type="ECO:0000256" key="7">
    <source>
        <dbReference type="ARBA" id="ARBA00022645"/>
    </source>
</evidence>
<comment type="similarity">
    <text evidence="4">In the N-terminal section; belongs to the glycosyltransferase 51 family.</text>
</comment>
<keyword evidence="21" id="KW-0472">Membrane</keyword>
<dbReference type="GO" id="GO:0006508">
    <property type="term" value="P:proteolysis"/>
    <property type="evidence" value="ECO:0007669"/>
    <property type="project" value="UniProtKB-KW"/>
</dbReference>
<evidence type="ECO:0000256" key="11">
    <source>
        <dbReference type="ARBA" id="ARBA00022801"/>
    </source>
</evidence>
<feature type="compositionally biased region" description="Basic and acidic residues" evidence="20">
    <location>
        <begin position="657"/>
        <end position="668"/>
    </location>
</feature>
<dbReference type="EC" id="2.4.99.28" evidence="17"/>
<keyword evidence="10" id="KW-0808">Transferase</keyword>
<dbReference type="EMBL" id="CABWMC010000029">
    <property type="protein sequence ID" value="VXC58756.1"/>
    <property type="molecule type" value="Genomic_DNA"/>
</dbReference>
<reference evidence="24 25" key="1">
    <citation type="submission" date="2019-10" db="EMBL/GenBank/DDBJ databases">
        <authorList>
            <person name="Karimi E."/>
        </authorList>
    </citation>
    <scope>NUCLEOTIDE SEQUENCE [LARGE SCALE GENOMIC DNA]</scope>
    <source>
        <strain evidence="24">Bacillus sp. 71</strain>
    </source>
</reference>
<keyword evidence="14" id="KW-0511">Multifunctional enzyme</keyword>
<gene>
    <name evidence="24" type="ORF">BACI71_40302</name>
</gene>
<dbReference type="InterPro" id="IPR012338">
    <property type="entry name" value="Beta-lactam/transpept-like"/>
</dbReference>
<accession>A0A653ZTC5</accession>
<evidence type="ECO:0000256" key="14">
    <source>
        <dbReference type="ARBA" id="ARBA00023268"/>
    </source>
</evidence>
<feature type="compositionally biased region" description="Basic residues" evidence="20">
    <location>
        <begin position="13"/>
        <end position="27"/>
    </location>
</feature>
<evidence type="ECO:0000256" key="16">
    <source>
        <dbReference type="ARBA" id="ARBA00034000"/>
    </source>
</evidence>
<feature type="domain" description="Penicillin-binding protein transpeptidase" evidence="22">
    <location>
        <begin position="351"/>
        <end position="636"/>
    </location>
</feature>
<dbReference type="FunFam" id="1.10.3810.10:FF:000001">
    <property type="entry name" value="Penicillin-binding protein 1A"/>
    <property type="match status" value="1"/>
</dbReference>
<dbReference type="GO" id="GO:0008360">
    <property type="term" value="P:regulation of cell shape"/>
    <property type="evidence" value="ECO:0007669"/>
    <property type="project" value="UniProtKB-KW"/>
</dbReference>
<evidence type="ECO:0000256" key="8">
    <source>
        <dbReference type="ARBA" id="ARBA00022670"/>
    </source>
</evidence>
<feature type="domain" description="Glycosyl transferase family 51" evidence="23">
    <location>
        <begin position="84"/>
        <end position="260"/>
    </location>
</feature>
<dbReference type="GO" id="GO:0009002">
    <property type="term" value="F:serine-type D-Ala-D-Ala carboxypeptidase activity"/>
    <property type="evidence" value="ECO:0007669"/>
    <property type="project" value="UniProtKB-EC"/>
</dbReference>
<keyword evidence="21" id="KW-0812">Transmembrane</keyword>
<keyword evidence="8" id="KW-0645">Protease</keyword>
<feature type="compositionally biased region" description="Polar residues" evidence="20">
    <location>
        <begin position="669"/>
        <end position="717"/>
    </location>
</feature>
<evidence type="ECO:0000256" key="15">
    <source>
        <dbReference type="ARBA" id="ARBA00023316"/>
    </source>
</evidence>
<evidence type="ECO:0000256" key="4">
    <source>
        <dbReference type="ARBA" id="ARBA00007739"/>
    </source>
</evidence>
<feature type="compositionally biased region" description="Polar residues" evidence="20">
    <location>
        <begin position="841"/>
        <end position="850"/>
    </location>
</feature>
<keyword evidence="11" id="KW-0378">Hydrolase</keyword>
<evidence type="ECO:0000256" key="18">
    <source>
        <dbReference type="ARBA" id="ARBA00049902"/>
    </source>
</evidence>
<comment type="similarity">
    <text evidence="3">In the C-terminal section; belongs to the transpeptidase family.</text>
</comment>
<dbReference type="PANTHER" id="PTHR32282">
    <property type="entry name" value="BINDING PROTEIN TRANSPEPTIDASE, PUTATIVE-RELATED"/>
    <property type="match status" value="1"/>
</dbReference>
<comment type="catalytic activity">
    <reaction evidence="18">
        <text>[GlcNAc-(1-&gt;4)-Mur2Ac(oyl-L-Ala-gamma-D-Glu-L-Lys-D-Ala-D-Ala)](n)-di-trans,octa-cis-undecaprenyl diphosphate + beta-D-GlcNAc-(1-&gt;4)-Mur2Ac(oyl-L-Ala-gamma-D-Glu-L-Lys-D-Ala-D-Ala)-di-trans,octa-cis-undecaprenyl diphosphate = [GlcNAc-(1-&gt;4)-Mur2Ac(oyl-L-Ala-gamma-D-Glu-L-Lys-D-Ala-D-Ala)](n+1)-di-trans,octa-cis-undecaprenyl diphosphate + di-trans,octa-cis-undecaprenyl diphosphate + H(+)</text>
        <dbReference type="Rhea" id="RHEA:23708"/>
        <dbReference type="Rhea" id="RHEA-COMP:9602"/>
        <dbReference type="Rhea" id="RHEA-COMP:9603"/>
        <dbReference type="ChEBI" id="CHEBI:15378"/>
        <dbReference type="ChEBI" id="CHEBI:58405"/>
        <dbReference type="ChEBI" id="CHEBI:60033"/>
        <dbReference type="ChEBI" id="CHEBI:78435"/>
        <dbReference type="EC" id="2.4.99.28"/>
    </reaction>
</comment>
<keyword evidence="15" id="KW-0961">Cell wall biogenesis/degradation</keyword>
<dbReference type="InterPro" id="IPR001264">
    <property type="entry name" value="Glyco_trans_51"/>
</dbReference>
<dbReference type="NCBIfam" id="TIGR02074">
    <property type="entry name" value="PBP_1a_fam"/>
    <property type="match status" value="1"/>
</dbReference>
<dbReference type="FunFam" id="3.40.710.10:FF:000020">
    <property type="entry name" value="Penicillin-binding protein 1A"/>
    <property type="match status" value="1"/>
</dbReference>
<dbReference type="RefSeq" id="WP_159146536.1">
    <property type="nucleotide sequence ID" value="NZ_LR733376.1"/>
</dbReference>
<dbReference type="InterPro" id="IPR036950">
    <property type="entry name" value="PBP_transglycosylase"/>
</dbReference>
<evidence type="ECO:0000256" key="6">
    <source>
        <dbReference type="ARBA" id="ARBA00018638"/>
    </source>
</evidence>
<keyword evidence="21" id="KW-1133">Transmembrane helix</keyword>
<feature type="transmembrane region" description="Helical" evidence="21">
    <location>
        <begin position="37"/>
        <end position="60"/>
    </location>
</feature>
<comment type="pathway">
    <text evidence="19">Glycan biosynthesis.</text>
</comment>
<sequence length="859" mass="93373">MSENYRSREERRQVKKKKQPVAKKQKPKGKTSFFRKFLISCLLLGIVGLVAGVATFFVMIKDVPKLEKAKLVNPLSSKIYDKNGKLIYEYGKEKRTNITYDQIPKLVENAFLATEDARFYEHSGVDFQGTARAVLISLKGDYGSQGGSTITQQVIKNYFLSREKTSQRKVQEIYLAYKLEQQYSKHKILEMYLNKIYLGNRSYGIATAVQNYYGKELKDLTLPEVAMLAGLLKAPNNYDPTKEQNIQKATERRNVVLRLMNRHGYITKKEMEEASKVPVTEGIKEATEQQVMPYPAFMDAVVKEVEKELPDANIGSDGLEIYTTLDPKAQDFADKLLNENIINYPNEKFQGAFTFMDTKTGEVRAIGSGRGENKAVFKGHNIAIELERSAGSTMKPIFDYAPAIEYLKWATYHQIDDSPFKYSTGQEVRNADRKHLGPITMRDALKTSRNIPAIKTAKEVGMNKSKAFSEKLGITFNVAPTESTAIGTNEASPTEIAGAYAAFGNDGKYTKPHFVKKVVYPDGKSKSFEQKPKRVMKDSTAYMITDMLRTFVSSGLGTAANIGSLDVAGKTGTTNYSLEQIAQYTLPESATRDSWFAGYTPQYTMAVWTGYIKDSKDDYISSKNTKIAQLIFKEMMSKFATDKSQFKMPNSVVQEGSELRIKGEKRDSSPNTTQPPNNGSSQGNTTPPNNGSSQGNTTPPNNGGSQGNTTPPNNGSSQGNTTPPNNGGGQGNTTSPNNGSSQGNTTPPNNGGSQGNTTPPNNGSSQGNTTPPNNGSSQGNTTPPNNGGSQGNTTPPNNGGSQGNTTPPNNGSSQGNTTPPNNGGSQGNTTEPPNNGDGHGTPTQPSNDGNTGEAPANDG</sequence>
<keyword evidence="12" id="KW-0133">Cell shape</keyword>
<dbReference type="GO" id="GO:0009252">
    <property type="term" value="P:peptidoglycan biosynthetic process"/>
    <property type="evidence" value="ECO:0007669"/>
    <property type="project" value="UniProtKB-KW"/>
</dbReference>
<evidence type="ECO:0000313" key="25">
    <source>
        <dbReference type="Proteomes" id="UP000437562"/>
    </source>
</evidence>
<evidence type="ECO:0000256" key="12">
    <source>
        <dbReference type="ARBA" id="ARBA00022960"/>
    </source>
</evidence>
<evidence type="ECO:0000259" key="23">
    <source>
        <dbReference type="Pfam" id="PF00912"/>
    </source>
</evidence>
<dbReference type="GO" id="GO:0030288">
    <property type="term" value="C:outer membrane-bounded periplasmic space"/>
    <property type="evidence" value="ECO:0007669"/>
    <property type="project" value="TreeGrafter"/>
</dbReference>
<feature type="region of interest" description="Disordered" evidence="20">
    <location>
        <begin position="649"/>
        <end position="859"/>
    </location>
</feature>
<keyword evidence="13" id="KW-0573">Peptidoglycan synthesis</keyword>
<feature type="region of interest" description="Disordered" evidence="20">
    <location>
        <begin position="1"/>
        <end position="27"/>
    </location>
</feature>
<evidence type="ECO:0000259" key="22">
    <source>
        <dbReference type="Pfam" id="PF00905"/>
    </source>
</evidence>
<dbReference type="PANTHER" id="PTHR32282:SF29">
    <property type="entry name" value="PENICILLIN-BINDING PROTEIN 1A"/>
    <property type="match status" value="1"/>
</dbReference>
<dbReference type="Pfam" id="PF00912">
    <property type="entry name" value="Transgly"/>
    <property type="match status" value="1"/>
</dbReference>
<evidence type="ECO:0000256" key="9">
    <source>
        <dbReference type="ARBA" id="ARBA00022676"/>
    </source>
</evidence>
<comment type="pathway">
    <text evidence="2">Cell wall biogenesis; peptidoglycan biosynthesis.</text>
</comment>
<evidence type="ECO:0000256" key="2">
    <source>
        <dbReference type="ARBA" id="ARBA00004752"/>
    </source>
</evidence>
<evidence type="ECO:0000256" key="3">
    <source>
        <dbReference type="ARBA" id="ARBA00007090"/>
    </source>
</evidence>
<evidence type="ECO:0000256" key="10">
    <source>
        <dbReference type="ARBA" id="ARBA00022679"/>
    </source>
</evidence>
<proteinExistence type="inferred from homology"/>
<name>A0A653ZTC5_BACMY</name>
<dbReference type="Proteomes" id="UP000437562">
    <property type="component" value="Unassembled WGS sequence"/>
</dbReference>
<dbReference type="SUPFAM" id="SSF56601">
    <property type="entry name" value="beta-lactamase/transpeptidase-like"/>
    <property type="match status" value="1"/>
</dbReference>
<feature type="compositionally biased region" description="Basic and acidic residues" evidence="20">
    <location>
        <begin position="1"/>
        <end position="12"/>
    </location>
</feature>
<evidence type="ECO:0000256" key="21">
    <source>
        <dbReference type="SAM" id="Phobius"/>
    </source>
</evidence>
<evidence type="ECO:0000256" key="5">
    <source>
        <dbReference type="ARBA" id="ARBA00012448"/>
    </source>
</evidence>
<comment type="catalytic activity">
    <reaction evidence="16">
        <text>Preferential cleavage: (Ac)2-L-Lys-D-Ala-|-D-Ala. Also transpeptidation of peptidyl-alanyl moieties that are N-acyl substituents of D-alanine.</text>
        <dbReference type="EC" id="3.4.16.4"/>
    </reaction>
</comment>
<dbReference type="Pfam" id="PF00905">
    <property type="entry name" value="Transpeptidase"/>
    <property type="match status" value="1"/>
</dbReference>
<dbReference type="GO" id="GO:0071555">
    <property type="term" value="P:cell wall organization"/>
    <property type="evidence" value="ECO:0007669"/>
    <property type="project" value="UniProtKB-KW"/>
</dbReference>
<protein>
    <recommendedName>
        <fullName evidence="6">Penicillin-binding protein 1A</fullName>
        <ecNumber evidence="17">2.4.99.28</ecNumber>
        <ecNumber evidence="5">3.4.16.4</ecNumber>
    </recommendedName>
</protein>
<evidence type="ECO:0000256" key="19">
    <source>
        <dbReference type="ARBA" id="ARBA00060592"/>
    </source>
</evidence>
<dbReference type="AlphaFoldDB" id="A0A653ZTC5"/>
<dbReference type="InterPro" id="IPR001460">
    <property type="entry name" value="PCN-bd_Tpept"/>
</dbReference>